<proteinExistence type="predicted"/>
<protein>
    <submittedName>
        <fullName evidence="2">Alpha/beta hydrolase</fullName>
    </submittedName>
</protein>
<dbReference type="InterPro" id="IPR000073">
    <property type="entry name" value="AB_hydrolase_1"/>
</dbReference>
<evidence type="ECO:0000313" key="3">
    <source>
        <dbReference type="Proteomes" id="UP000189369"/>
    </source>
</evidence>
<sequence length="274" mass="30476">MSTHYGANVHANGIRQHYLYFGMHEDQTTSPQNLIIIPGITSPAITWAFVGKQLGRHFNTYILDVRGRGLSEQSEQLDYGVDAQANDVIEFTAQLGLENFILLGHSMGARIAARAASQHLSGLDRLILVDPPVSGPDRRPYPANIAWYIDSMKAARKGCSAEDMRVYCPSWTEEQLALRAEWLHTCDERAVVESFNDFHTEDFHADLPSLHIPTLLMSAEHGDVIRDEDVQEITSLSPCITAVRVPNAGHMIPWDNEAGFYAALSEFLEVDVAS</sequence>
<keyword evidence="2" id="KW-0378">Hydrolase</keyword>
<dbReference type="Proteomes" id="UP000189369">
    <property type="component" value="Chromosome"/>
</dbReference>
<dbReference type="PANTHER" id="PTHR43194">
    <property type="entry name" value="HYDROLASE ALPHA/BETA FOLD FAMILY"/>
    <property type="match status" value="1"/>
</dbReference>
<dbReference type="PANTHER" id="PTHR43194:SF5">
    <property type="entry name" value="PIMELOYL-[ACYL-CARRIER PROTEIN] METHYL ESTER ESTERASE"/>
    <property type="match status" value="1"/>
</dbReference>
<dbReference type="STRING" id="643674.PAEH1_03575"/>
<dbReference type="OrthoDB" id="9808398at2"/>
<reference evidence="2 3" key="1">
    <citation type="submission" date="2017-01" db="EMBL/GenBank/DDBJ databases">
        <title>Complete Genome Sequence of Paenalcaligenes hominis, Isolated from a paraplegic Patient with neurogenic bladder.</title>
        <authorList>
            <person name="Mukhopadhyay R."/>
            <person name="Joaquin J."/>
            <person name="Hogue R."/>
            <person name="Kilaru A."/>
            <person name="Jospin G."/>
            <person name="Mars K."/>
            <person name="Eisen J.A."/>
            <person name="Chaturvedi V."/>
        </authorList>
    </citation>
    <scope>NUCLEOTIDE SEQUENCE [LARGE SCALE GENOMIC DNA]</scope>
    <source>
        <strain evidence="2 3">15S00501</strain>
    </source>
</reference>
<feature type="domain" description="AB hydrolase-1" evidence="1">
    <location>
        <begin position="34"/>
        <end position="261"/>
    </location>
</feature>
<organism evidence="2 3">
    <name type="scientific">Paenalcaligenes hominis</name>
    <dbReference type="NCBI Taxonomy" id="643674"/>
    <lineage>
        <taxon>Bacteria</taxon>
        <taxon>Pseudomonadati</taxon>
        <taxon>Pseudomonadota</taxon>
        <taxon>Betaproteobacteria</taxon>
        <taxon>Burkholderiales</taxon>
        <taxon>Alcaligenaceae</taxon>
        <taxon>Paenalcaligenes</taxon>
    </lineage>
</organism>
<dbReference type="Gene3D" id="3.40.50.1820">
    <property type="entry name" value="alpha/beta hydrolase"/>
    <property type="match status" value="1"/>
</dbReference>
<gene>
    <name evidence="2" type="ORF">PAEH1_03575</name>
</gene>
<dbReference type="Pfam" id="PF12697">
    <property type="entry name" value="Abhydrolase_6"/>
    <property type="match status" value="1"/>
</dbReference>
<dbReference type="AlphaFoldDB" id="A0A1U9JYN4"/>
<name>A0A1U9JYN4_9BURK</name>
<dbReference type="SUPFAM" id="SSF53474">
    <property type="entry name" value="alpha/beta-Hydrolases"/>
    <property type="match status" value="1"/>
</dbReference>
<dbReference type="InterPro" id="IPR029058">
    <property type="entry name" value="AB_hydrolase_fold"/>
</dbReference>
<evidence type="ECO:0000313" key="2">
    <source>
        <dbReference type="EMBL" id="AQS50876.1"/>
    </source>
</evidence>
<dbReference type="EMBL" id="CP019697">
    <property type="protein sequence ID" value="AQS50876.1"/>
    <property type="molecule type" value="Genomic_DNA"/>
</dbReference>
<dbReference type="KEGG" id="phn:PAEH1_03575"/>
<evidence type="ECO:0000259" key="1">
    <source>
        <dbReference type="Pfam" id="PF12697"/>
    </source>
</evidence>
<dbReference type="GO" id="GO:0016787">
    <property type="term" value="F:hydrolase activity"/>
    <property type="evidence" value="ECO:0007669"/>
    <property type="project" value="UniProtKB-KW"/>
</dbReference>
<accession>A0A1U9JYN4</accession>
<dbReference type="InterPro" id="IPR050228">
    <property type="entry name" value="Carboxylesterase_BioH"/>
</dbReference>